<comment type="similarity">
    <text evidence="1">Belongs to the ATP-dependent AMP-binding enzyme family.</text>
</comment>
<dbReference type="EnsemblMetazoa" id="XM_011683185">
    <property type="protein sequence ID" value="XP_011681487"/>
    <property type="gene ID" value="LOC578862"/>
</dbReference>
<dbReference type="RefSeq" id="XP_011681487.2">
    <property type="nucleotide sequence ID" value="XM_011683185.2"/>
</dbReference>
<evidence type="ECO:0000313" key="10">
    <source>
        <dbReference type="EnsemblMetazoa" id="XP_011681487"/>
    </source>
</evidence>
<dbReference type="Gene3D" id="3.30.300.30">
    <property type="match status" value="1"/>
</dbReference>
<protein>
    <recommendedName>
        <fullName evidence="5">Medium-chain acyl-CoA ligase ACSF2, mitochondrial</fullName>
        <ecNumber evidence="4">6.2.1.2</ecNumber>
    </recommendedName>
</protein>
<evidence type="ECO:0000256" key="7">
    <source>
        <dbReference type="ARBA" id="ARBA00048277"/>
    </source>
</evidence>
<feature type="domain" description="AMP-binding enzyme C-terminal" evidence="9">
    <location>
        <begin position="521"/>
        <end position="596"/>
    </location>
</feature>
<dbReference type="PANTHER" id="PTHR43201:SF5">
    <property type="entry name" value="MEDIUM-CHAIN ACYL-COA LIGASE ACSF2, MITOCHONDRIAL"/>
    <property type="match status" value="1"/>
</dbReference>
<dbReference type="InterPro" id="IPR045851">
    <property type="entry name" value="AMP-bd_C_sf"/>
</dbReference>
<dbReference type="GO" id="GO:0031956">
    <property type="term" value="F:medium-chain fatty acid-CoA ligase activity"/>
    <property type="evidence" value="ECO:0000318"/>
    <property type="project" value="GO_Central"/>
</dbReference>
<dbReference type="InParanoid" id="A0A7M7HMG3"/>
<dbReference type="Pfam" id="PF13193">
    <property type="entry name" value="AMP-binding_C"/>
    <property type="match status" value="1"/>
</dbReference>
<evidence type="ECO:0000256" key="2">
    <source>
        <dbReference type="ARBA" id="ARBA00022598"/>
    </source>
</evidence>
<keyword evidence="11" id="KW-1185">Reference proteome</keyword>
<reference evidence="11" key="1">
    <citation type="submission" date="2015-02" db="EMBL/GenBank/DDBJ databases">
        <title>Genome sequencing for Strongylocentrotus purpuratus.</title>
        <authorList>
            <person name="Murali S."/>
            <person name="Liu Y."/>
            <person name="Vee V."/>
            <person name="English A."/>
            <person name="Wang M."/>
            <person name="Skinner E."/>
            <person name="Han Y."/>
            <person name="Muzny D.M."/>
            <person name="Worley K.C."/>
            <person name="Gibbs R.A."/>
        </authorList>
    </citation>
    <scope>NUCLEOTIDE SEQUENCE</scope>
</reference>
<dbReference type="PANTHER" id="PTHR43201">
    <property type="entry name" value="ACYL-COA SYNTHETASE"/>
    <property type="match status" value="1"/>
</dbReference>
<organism evidence="10 11">
    <name type="scientific">Strongylocentrotus purpuratus</name>
    <name type="common">Purple sea urchin</name>
    <dbReference type="NCBI Taxonomy" id="7668"/>
    <lineage>
        <taxon>Eukaryota</taxon>
        <taxon>Metazoa</taxon>
        <taxon>Echinodermata</taxon>
        <taxon>Eleutherozoa</taxon>
        <taxon>Echinozoa</taxon>
        <taxon>Echinoidea</taxon>
        <taxon>Euechinoidea</taxon>
        <taxon>Echinacea</taxon>
        <taxon>Camarodonta</taxon>
        <taxon>Echinidea</taxon>
        <taxon>Strongylocentrotidae</taxon>
        <taxon>Strongylocentrotus</taxon>
    </lineage>
</organism>
<evidence type="ECO:0000259" key="9">
    <source>
        <dbReference type="Pfam" id="PF13193"/>
    </source>
</evidence>
<dbReference type="FunFam" id="3.30.300.30:FF:000008">
    <property type="entry name" value="2,3-dihydroxybenzoate-AMP ligase"/>
    <property type="match status" value="1"/>
</dbReference>
<feature type="domain" description="AMP-dependent synthetase/ligase" evidence="8">
    <location>
        <begin position="77"/>
        <end position="470"/>
    </location>
</feature>
<accession>A0A7M7HMG3</accession>
<comment type="catalytic activity">
    <reaction evidence="7">
        <text>a medium-chain fatty acid + ATP + CoA = a medium-chain fatty acyl-CoA + AMP + diphosphate</text>
        <dbReference type="Rhea" id="RHEA:48340"/>
        <dbReference type="ChEBI" id="CHEBI:30616"/>
        <dbReference type="ChEBI" id="CHEBI:33019"/>
        <dbReference type="ChEBI" id="CHEBI:57287"/>
        <dbReference type="ChEBI" id="CHEBI:59558"/>
        <dbReference type="ChEBI" id="CHEBI:90546"/>
        <dbReference type="ChEBI" id="CHEBI:456215"/>
        <dbReference type="EC" id="6.2.1.2"/>
    </reaction>
</comment>
<dbReference type="InterPro" id="IPR020845">
    <property type="entry name" value="AMP-binding_CS"/>
</dbReference>
<dbReference type="OMA" id="KMLIAYG"/>
<proteinExistence type="inferred from homology"/>
<dbReference type="FunFam" id="3.40.50.12780:FF:000003">
    <property type="entry name" value="Long-chain-fatty-acid--CoA ligase FadD"/>
    <property type="match status" value="1"/>
</dbReference>
<evidence type="ECO:0000259" key="8">
    <source>
        <dbReference type="Pfam" id="PF00501"/>
    </source>
</evidence>
<dbReference type="InterPro" id="IPR025110">
    <property type="entry name" value="AMP-bd_C"/>
</dbReference>
<reference evidence="10" key="2">
    <citation type="submission" date="2021-01" db="UniProtKB">
        <authorList>
            <consortium name="EnsemblMetazoa"/>
        </authorList>
    </citation>
    <scope>IDENTIFICATION</scope>
</reference>
<dbReference type="SUPFAM" id="SSF56801">
    <property type="entry name" value="Acetyl-CoA synthetase-like"/>
    <property type="match status" value="1"/>
</dbReference>
<name>A0A7M7HMG3_STRPU</name>
<evidence type="ECO:0000256" key="3">
    <source>
        <dbReference type="ARBA" id="ARBA00037247"/>
    </source>
</evidence>
<dbReference type="Gene3D" id="3.40.50.12780">
    <property type="entry name" value="N-terminal domain of ligase-like"/>
    <property type="match status" value="1"/>
</dbReference>
<keyword evidence="2" id="KW-0436">Ligase</keyword>
<dbReference type="Pfam" id="PF00501">
    <property type="entry name" value="AMP-binding"/>
    <property type="match status" value="1"/>
</dbReference>
<sequence>MNISCVLRMYLRSGFRSTSSRFSARSVPCNRPFEKTASCYHNNHSSRTKYTLSYIHGHDVTPNAPTPQVKTIGQFVDESAEKFPDNDFVVFSETGQRRTFQQIKEKVDSLAAGLLSLGVQRGDRVGIWSPNTLGWILTQYATARIGAILVNLNPAYQITEIEYTLKKVGVKVLIAPENFKTQHYYKMLTDLCPEMKAMSGAGKLKSKRLPELESVIIFDSELMSLPGAYDIDDVMDMGRTEHYDVIDRCRKSLQFDDIINIQFTSGTTGIPKATCLTHYNIISNLNTQSFVFPVKPGDVSCLPAPLFHVMGMSTSMVGMMQGITTVLPSAGYESGAILRAIQDEKCSIFFGPPTMLIDMLHHPDFETFDLSSWETVYTGGSHVPIEIIRRIAEEVPSMKELLLVYGMTESTGATCGTLNGDPEEVRFSTVGRPLPWCEMKMVDPSSGDVMPVGKQGELCIRAPWVMVGYWGDEENTKETLDQTRWLHTGDLAKMDSEGYISIVGRIKDVVIRGAENISTIQIEQCLHTHPKIEDVQVVGVPDERMIEELCACVKLKAGETCEKEDIREFCRGKLSHYMVPRYVEFVEVFPRTTTGKVKKFQLKEEMKQKLKLQ</sequence>
<evidence type="ECO:0000256" key="5">
    <source>
        <dbReference type="ARBA" id="ARBA00039638"/>
    </source>
</evidence>
<dbReference type="InterPro" id="IPR000873">
    <property type="entry name" value="AMP-dep_synth/lig_dom"/>
</dbReference>
<evidence type="ECO:0000256" key="1">
    <source>
        <dbReference type="ARBA" id="ARBA00006432"/>
    </source>
</evidence>
<dbReference type="PROSITE" id="PS00455">
    <property type="entry name" value="AMP_BINDING"/>
    <property type="match status" value="1"/>
</dbReference>
<dbReference type="Proteomes" id="UP000007110">
    <property type="component" value="Unassembled WGS sequence"/>
</dbReference>
<dbReference type="OrthoDB" id="10253115at2759"/>
<dbReference type="GeneID" id="578862"/>
<evidence type="ECO:0000256" key="6">
    <source>
        <dbReference type="ARBA" id="ARBA00047319"/>
    </source>
</evidence>
<evidence type="ECO:0000313" key="11">
    <source>
        <dbReference type="Proteomes" id="UP000007110"/>
    </source>
</evidence>
<dbReference type="KEGG" id="spu:578862"/>
<dbReference type="InterPro" id="IPR042099">
    <property type="entry name" value="ANL_N_sf"/>
</dbReference>
<dbReference type="EC" id="6.2.1.2" evidence="4"/>
<dbReference type="AlphaFoldDB" id="A0A7M7HMG3"/>
<dbReference type="GO" id="GO:0006631">
    <property type="term" value="P:fatty acid metabolic process"/>
    <property type="evidence" value="ECO:0000318"/>
    <property type="project" value="GO_Central"/>
</dbReference>
<evidence type="ECO:0000256" key="4">
    <source>
        <dbReference type="ARBA" id="ARBA00039009"/>
    </source>
</evidence>
<comment type="catalytic activity">
    <reaction evidence="6">
        <text>octanoate + ATP + CoA = octanoyl-CoA + AMP + diphosphate</text>
        <dbReference type="Rhea" id="RHEA:33631"/>
        <dbReference type="ChEBI" id="CHEBI:25646"/>
        <dbReference type="ChEBI" id="CHEBI:30616"/>
        <dbReference type="ChEBI" id="CHEBI:33019"/>
        <dbReference type="ChEBI" id="CHEBI:57287"/>
        <dbReference type="ChEBI" id="CHEBI:57386"/>
        <dbReference type="ChEBI" id="CHEBI:456215"/>
    </reaction>
</comment>
<comment type="function">
    <text evidence="3">Acyl-CoA synthases catalyze the initial reaction in fatty acid metabolism, by forming a thioester with CoA. Has some preference toward medium-chain substrates. Plays a role in adipocyte differentiation.</text>
</comment>